<evidence type="ECO:0000313" key="3">
    <source>
        <dbReference type="Proteomes" id="UP000186074"/>
    </source>
</evidence>
<name>A0A1P8KKC7_9BACT</name>
<dbReference type="STRING" id="1850254.LPB137_03700"/>
<reference evidence="2 3" key="1">
    <citation type="submission" date="2017-01" db="EMBL/GenBank/DDBJ databases">
        <title>Genome sequencing of Arcobacter sp. LPB0137.</title>
        <authorList>
            <person name="Lee G.-W."/>
            <person name="Yi H."/>
        </authorList>
    </citation>
    <scope>NUCLEOTIDE SEQUENCE [LARGE SCALE GENOMIC DNA]</scope>
    <source>
        <strain evidence="2 3">LPB0137</strain>
    </source>
</reference>
<organism evidence="2 3">
    <name type="scientific">Poseidonibacter parvus</name>
    <dbReference type="NCBI Taxonomy" id="1850254"/>
    <lineage>
        <taxon>Bacteria</taxon>
        <taxon>Pseudomonadati</taxon>
        <taxon>Campylobacterota</taxon>
        <taxon>Epsilonproteobacteria</taxon>
        <taxon>Campylobacterales</taxon>
        <taxon>Arcobacteraceae</taxon>
        <taxon>Poseidonibacter</taxon>
    </lineage>
</organism>
<dbReference type="KEGG" id="alp:LPB137_03700"/>
<keyword evidence="3" id="KW-1185">Reference proteome</keyword>
<keyword evidence="1" id="KW-1133">Transmembrane helix</keyword>
<dbReference type="EMBL" id="CP019070">
    <property type="protein sequence ID" value="APW65001.1"/>
    <property type="molecule type" value="Genomic_DNA"/>
</dbReference>
<keyword evidence="1" id="KW-0472">Membrane</keyword>
<proteinExistence type="predicted"/>
<dbReference type="OrthoDB" id="5343209at2"/>
<feature type="transmembrane region" description="Helical" evidence="1">
    <location>
        <begin position="12"/>
        <end position="31"/>
    </location>
</feature>
<dbReference type="RefSeq" id="WP_076084519.1">
    <property type="nucleotide sequence ID" value="NZ_CP019070.1"/>
</dbReference>
<evidence type="ECO:0000313" key="2">
    <source>
        <dbReference type="EMBL" id="APW65001.1"/>
    </source>
</evidence>
<accession>A0A1P8KKC7</accession>
<evidence type="ECO:0000256" key="1">
    <source>
        <dbReference type="SAM" id="Phobius"/>
    </source>
</evidence>
<protein>
    <submittedName>
        <fullName evidence="2">Uncharacterized protein</fullName>
    </submittedName>
</protein>
<sequence length="203" mass="23763">MKKNRRQSTIINNFFTLASIIMITITLVVYMKFIRDDKSNSAENKMHLEKINVSALECEDETSSSKLFNQKLLNNSLLALSKGYYKLDGGYIKSLNSKSIIEEFIQIEELDSFFTQAINIKAKKDIKKFLKINYEIIENDKEKKIDLKKQIKFKAGTIKTSFRANSIEIFTFSKDFKFYDKKEIQSIIDCTIKVYKNHAKKYK</sequence>
<dbReference type="AlphaFoldDB" id="A0A1P8KKC7"/>
<dbReference type="Proteomes" id="UP000186074">
    <property type="component" value="Chromosome"/>
</dbReference>
<gene>
    <name evidence="2" type="ORF">LPB137_03700</name>
</gene>
<keyword evidence="1" id="KW-0812">Transmembrane</keyword>